<name>A0A6B0U4Z9_IXORI</name>
<evidence type="ECO:0000256" key="1">
    <source>
        <dbReference type="SAM" id="Phobius"/>
    </source>
</evidence>
<keyword evidence="1" id="KW-1133">Transmembrane helix</keyword>
<keyword evidence="1" id="KW-0812">Transmembrane</keyword>
<keyword evidence="1" id="KW-0472">Membrane</keyword>
<feature type="transmembrane region" description="Helical" evidence="1">
    <location>
        <begin position="9"/>
        <end position="28"/>
    </location>
</feature>
<dbReference type="AlphaFoldDB" id="A0A6B0U4Z9"/>
<protein>
    <submittedName>
        <fullName evidence="2">Putative secreted protein</fullName>
    </submittedName>
</protein>
<proteinExistence type="predicted"/>
<reference evidence="2" key="1">
    <citation type="submission" date="2019-12" db="EMBL/GenBank/DDBJ databases">
        <title>An insight into the sialome of adult female Ixodes ricinus ticks feeding for 6 days.</title>
        <authorList>
            <person name="Perner J."/>
            <person name="Ribeiro J.M.C."/>
        </authorList>
    </citation>
    <scope>NUCLEOTIDE SEQUENCE</scope>
    <source>
        <strain evidence="2">Semi-engorged</strain>
        <tissue evidence="2">Salivary glands</tissue>
    </source>
</reference>
<accession>A0A6B0U4Z9</accession>
<organism evidence="2">
    <name type="scientific">Ixodes ricinus</name>
    <name type="common">Common tick</name>
    <name type="synonym">Acarus ricinus</name>
    <dbReference type="NCBI Taxonomy" id="34613"/>
    <lineage>
        <taxon>Eukaryota</taxon>
        <taxon>Metazoa</taxon>
        <taxon>Ecdysozoa</taxon>
        <taxon>Arthropoda</taxon>
        <taxon>Chelicerata</taxon>
        <taxon>Arachnida</taxon>
        <taxon>Acari</taxon>
        <taxon>Parasitiformes</taxon>
        <taxon>Ixodida</taxon>
        <taxon>Ixodoidea</taxon>
        <taxon>Ixodidae</taxon>
        <taxon>Ixodinae</taxon>
        <taxon>Ixodes</taxon>
    </lineage>
</organism>
<evidence type="ECO:0000313" key="2">
    <source>
        <dbReference type="EMBL" id="MXU83760.1"/>
    </source>
</evidence>
<sequence>MCRPLNKAFFFFFFVLEVDLSGCTWIQITAFAKALRTSSTLVFCRFVFFFSPVVLNKGVSTKSNFLACSPALKRNEL</sequence>
<dbReference type="EMBL" id="GIFC01001677">
    <property type="protein sequence ID" value="MXU83760.1"/>
    <property type="molecule type" value="Transcribed_RNA"/>
</dbReference>